<evidence type="ECO:0000313" key="2">
    <source>
        <dbReference type="Proteomes" id="UP000004810"/>
    </source>
</evidence>
<sequence length="70" mass="7760">MTHGADLSLYQQGATTCCSSVPDIPKRSTVQTSNSWPENEPRPTGLGLIHCSLQHFPIRKRLRVSLLKAE</sequence>
<gene>
    <name evidence="1" type="ORF">WUBG_18403</name>
</gene>
<evidence type="ECO:0000313" key="1">
    <source>
        <dbReference type="EMBL" id="EJW70695.1"/>
    </source>
</evidence>
<dbReference type="EMBL" id="ADBV01020856">
    <property type="protein sequence ID" value="EJW70695.1"/>
    <property type="molecule type" value="Genomic_DNA"/>
</dbReference>
<dbReference type="Proteomes" id="UP000004810">
    <property type="component" value="Unassembled WGS sequence"/>
</dbReference>
<proteinExistence type="predicted"/>
<comment type="caution">
    <text evidence="1">The sequence shown here is derived from an EMBL/GenBank/DDBJ whole genome shotgun (WGS) entry which is preliminary data.</text>
</comment>
<dbReference type="AlphaFoldDB" id="J9A9R8"/>
<reference evidence="2" key="1">
    <citation type="submission" date="2012-08" db="EMBL/GenBank/DDBJ databases">
        <title>The Genome Sequence of Wuchereria bancrofti.</title>
        <authorList>
            <person name="Nutman T.B."/>
            <person name="Fink D.L."/>
            <person name="Russ C."/>
            <person name="Young S."/>
            <person name="Zeng Q."/>
            <person name="Koehrsen M."/>
            <person name="Alvarado L."/>
            <person name="Berlin A."/>
            <person name="Chapman S.B."/>
            <person name="Chen Z."/>
            <person name="Freedman E."/>
            <person name="Gellesch M."/>
            <person name="Goldberg J."/>
            <person name="Griggs A."/>
            <person name="Gujja S."/>
            <person name="Heilman E.R."/>
            <person name="Heiman D."/>
            <person name="Hepburn T."/>
            <person name="Howarth C."/>
            <person name="Jen D."/>
            <person name="Larson L."/>
            <person name="Lewis B."/>
            <person name="Mehta T."/>
            <person name="Park D."/>
            <person name="Pearson M."/>
            <person name="Roberts A."/>
            <person name="Saif S."/>
            <person name="Shea T."/>
            <person name="Shenoy N."/>
            <person name="Sisk P."/>
            <person name="Stolte C."/>
            <person name="Sykes S."/>
            <person name="Walk T."/>
            <person name="White J."/>
            <person name="Yandava C."/>
            <person name="Haas B."/>
            <person name="Henn M.R."/>
            <person name="Nusbaum C."/>
            <person name="Birren B."/>
        </authorList>
    </citation>
    <scope>NUCLEOTIDE SEQUENCE [LARGE SCALE GENOMIC DNA]</scope>
    <source>
        <strain evidence="2">NA</strain>
    </source>
</reference>
<accession>J9A9R8</accession>
<name>J9A9R8_WUCBA</name>
<organism evidence="1 2">
    <name type="scientific">Wuchereria bancrofti</name>
    <dbReference type="NCBI Taxonomy" id="6293"/>
    <lineage>
        <taxon>Eukaryota</taxon>
        <taxon>Metazoa</taxon>
        <taxon>Ecdysozoa</taxon>
        <taxon>Nematoda</taxon>
        <taxon>Chromadorea</taxon>
        <taxon>Rhabditida</taxon>
        <taxon>Spirurina</taxon>
        <taxon>Spiruromorpha</taxon>
        <taxon>Filarioidea</taxon>
        <taxon>Onchocercidae</taxon>
        <taxon>Wuchereria</taxon>
    </lineage>
</organism>
<protein>
    <submittedName>
        <fullName evidence="1">Uncharacterized protein</fullName>
    </submittedName>
</protein>
<feature type="non-terminal residue" evidence="1">
    <location>
        <position position="70"/>
    </location>
</feature>